<dbReference type="InterPro" id="IPR016768">
    <property type="entry name" value="UCP019883"/>
</dbReference>
<evidence type="ECO:0000256" key="1">
    <source>
        <dbReference type="SAM" id="Phobius"/>
    </source>
</evidence>
<evidence type="ECO:0000313" key="3">
    <source>
        <dbReference type="Proteomes" id="UP000575898"/>
    </source>
</evidence>
<dbReference type="PIRSF" id="PIRSF019883">
    <property type="entry name" value="UCP019883"/>
    <property type="match status" value="1"/>
</dbReference>
<reference evidence="2 3" key="1">
    <citation type="submission" date="2020-08" db="EMBL/GenBank/DDBJ databases">
        <title>Genomic Encyclopedia of Type Strains, Phase IV (KMG-IV): sequencing the most valuable type-strain genomes for metagenomic binning, comparative biology and taxonomic classification.</title>
        <authorList>
            <person name="Goeker M."/>
        </authorList>
    </citation>
    <scope>NUCLEOTIDE SEQUENCE [LARGE SCALE GENOMIC DNA]</scope>
    <source>
        <strain evidence="2 3">DSM 27165</strain>
    </source>
</reference>
<gene>
    <name evidence="2" type="ORF">HNQ59_001056</name>
</gene>
<organism evidence="2 3">
    <name type="scientific">Chitinivorax tropicus</name>
    <dbReference type="NCBI Taxonomy" id="714531"/>
    <lineage>
        <taxon>Bacteria</taxon>
        <taxon>Pseudomonadati</taxon>
        <taxon>Pseudomonadota</taxon>
        <taxon>Betaproteobacteria</taxon>
        <taxon>Chitinivorax</taxon>
    </lineage>
</organism>
<keyword evidence="1" id="KW-0812">Transmembrane</keyword>
<evidence type="ECO:0000313" key="2">
    <source>
        <dbReference type="EMBL" id="MBB5017786.1"/>
    </source>
</evidence>
<accession>A0A840MMQ3</accession>
<feature type="transmembrane region" description="Helical" evidence="1">
    <location>
        <begin position="64"/>
        <end position="87"/>
    </location>
</feature>
<dbReference type="Pfam" id="PF10993">
    <property type="entry name" value="DUF2818"/>
    <property type="match status" value="1"/>
</dbReference>
<feature type="transmembrane region" description="Helical" evidence="1">
    <location>
        <begin position="31"/>
        <end position="52"/>
    </location>
</feature>
<dbReference type="Proteomes" id="UP000575898">
    <property type="component" value="Unassembled WGS sequence"/>
</dbReference>
<sequence length="93" mass="10374">MLLLAALVAANLPFASNRLFCVFNTSSGKGLAWRLLELIALYVVIGLASMSLEGRFGPIQDQKWQFYVTTLAVFVVMAVPGFVYRYLWRKAGI</sequence>
<comment type="caution">
    <text evidence="2">The sequence shown here is derived from an EMBL/GenBank/DDBJ whole genome shotgun (WGS) entry which is preliminary data.</text>
</comment>
<keyword evidence="3" id="KW-1185">Reference proteome</keyword>
<proteinExistence type="predicted"/>
<keyword evidence="1" id="KW-1133">Transmembrane helix</keyword>
<dbReference type="AlphaFoldDB" id="A0A840MMQ3"/>
<dbReference type="EMBL" id="JACHHY010000005">
    <property type="protein sequence ID" value="MBB5017786.1"/>
    <property type="molecule type" value="Genomic_DNA"/>
</dbReference>
<name>A0A840MMQ3_9PROT</name>
<protein>
    <submittedName>
        <fullName evidence="2">Putative membrane protein SirB2</fullName>
    </submittedName>
</protein>
<keyword evidence="1" id="KW-0472">Membrane</keyword>